<dbReference type="AlphaFoldDB" id="A0A382E3E6"/>
<dbReference type="Gene3D" id="2.130.10.130">
    <property type="entry name" value="Integrin alpha, N-terminal"/>
    <property type="match status" value="1"/>
</dbReference>
<protein>
    <recommendedName>
        <fullName evidence="2">VCBS repeat-containing protein</fullName>
    </recommendedName>
</protein>
<feature type="non-terminal residue" evidence="1">
    <location>
        <position position="171"/>
    </location>
</feature>
<gene>
    <name evidence="1" type="ORF">METZ01_LOCUS198064</name>
</gene>
<organism evidence="1">
    <name type="scientific">marine metagenome</name>
    <dbReference type="NCBI Taxonomy" id="408172"/>
    <lineage>
        <taxon>unclassified sequences</taxon>
        <taxon>metagenomes</taxon>
        <taxon>ecological metagenomes</taxon>
    </lineage>
</organism>
<dbReference type="EMBL" id="UINC01042494">
    <property type="protein sequence ID" value="SVB45210.1"/>
    <property type="molecule type" value="Genomic_DNA"/>
</dbReference>
<name>A0A382E3E6_9ZZZZ</name>
<sequence>MNRLLRPVLLATFAGLAVASISAKEYVVHEWKKIRLTDQFWAEGAYAADFDKDGHGDVVYGPYLFAGPTFEKRREFRPATASFELKKPDSSTEKVPGFKGELSGANGYSDNFLTYVHDLNGDGWDDVIAVPWPGKVTYWYENPKGAKGHWKQHFAFDKADNESPMLTDLTG</sequence>
<proteinExistence type="predicted"/>
<reference evidence="1" key="1">
    <citation type="submission" date="2018-05" db="EMBL/GenBank/DDBJ databases">
        <authorList>
            <person name="Lanie J.A."/>
            <person name="Ng W.-L."/>
            <person name="Kazmierczak K.M."/>
            <person name="Andrzejewski T.M."/>
            <person name="Davidsen T.M."/>
            <person name="Wayne K.J."/>
            <person name="Tettelin H."/>
            <person name="Glass J.I."/>
            <person name="Rusch D."/>
            <person name="Podicherti R."/>
            <person name="Tsui H.-C.T."/>
            <person name="Winkler M.E."/>
        </authorList>
    </citation>
    <scope>NUCLEOTIDE SEQUENCE</scope>
</reference>
<evidence type="ECO:0000313" key="1">
    <source>
        <dbReference type="EMBL" id="SVB45210.1"/>
    </source>
</evidence>
<evidence type="ECO:0008006" key="2">
    <source>
        <dbReference type="Google" id="ProtNLM"/>
    </source>
</evidence>
<accession>A0A382E3E6</accession>
<dbReference type="InterPro" id="IPR028994">
    <property type="entry name" value="Integrin_alpha_N"/>
</dbReference>
<dbReference type="SUPFAM" id="SSF69318">
    <property type="entry name" value="Integrin alpha N-terminal domain"/>
    <property type="match status" value="1"/>
</dbReference>